<reference evidence="5" key="1">
    <citation type="journal article" date="2021" name="Nat. Commun.">
        <title>Genetic determinants of endophytism in the Arabidopsis root mycobiome.</title>
        <authorList>
            <person name="Mesny F."/>
            <person name="Miyauchi S."/>
            <person name="Thiergart T."/>
            <person name="Pickel B."/>
            <person name="Atanasova L."/>
            <person name="Karlsson M."/>
            <person name="Huettel B."/>
            <person name="Barry K.W."/>
            <person name="Haridas S."/>
            <person name="Chen C."/>
            <person name="Bauer D."/>
            <person name="Andreopoulos W."/>
            <person name="Pangilinan J."/>
            <person name="LaButti K."/>
            <person name="Riley R."/>
            <person name="Lipzen A."/>
            <person name="Clum A."/>
            <person name="Drula E."/>
            <person name="Henrissat B."/>
            <person name="Kohler A."/>
            <person name="Grigoriev I.V."/>
            <person name="Martin F.M."/>
            <person name="Hacquard S."/>
        </authorList>
    </citation>
    <scope>NUCLEOTIDE SEQUENCE</scope>
    <source>
        <strain evidence="5">FSSC 5 MPI-SDFR-AT-0091</strain>
    </source>
</reference>
<dbReference type="PROSITE" id="PS50088">
    <property type="entry name" value="ANK_REPEAT"/>
    <property type="match status" value="6"/>
</dbReference>
<dbReference type="PANTHER" id="PTHR24198">
    <property type="entry name" value="ANKYRIN REPEAT AND PROTEIN KINASE DOMAIN-CONTAINING PROTEIN"/>
    <property type="match status" value="1"/>
</dbReference>
<dbReference type="SUPFAM" id="SSF48403">
    <property type="entry name" value="Ankyrin repeat"/>
    <property type="match status" value="4"/>
</dbReference>
<protein>
    <recommendedName>
        <fullName evidence="4">Nephrocystin 3-like N-terminal domain-containing protein</fullName>
    </recommendedName>
</protein>
<keyword evidence="2 3" id="KW-0040">ANK repeat</keyword>
<dbReference type="EMBL" id="JAGTJS010000001">
    <property type="protein sequence ID" value="KAH7276155.1"/>
    <property type="molecule type" value="Genomic_DNA"/>
</dbReference>
<proteinExistence type="predicted"/>
<dbReference type="Proteomes" id="UP000736672">
    <property type="component" value="Unassembled WGS sequence"/>
</dbReference>
<keyword evidence="6" id="KW-1185">Reference proteome</keyword>
<gene>
    <name evidence="5" type="ORF">B0J15DRAFT_413156</name>
</gene>
<dbReference type="Pfam" id="PF24883">
    <property type="entry name" value="NPHP3_N"/>
    <property type="match status" value="1"/>
</dbReference>
<dbReference type="InterPro" id="IPR002110">
    <property type="entry name" value="Ankyrin_rpt"/>
</dbReference>
<dbReference type="PANTHER" id="PTHR24198:SF165">
    <property type="entry name" value="ANKYRIN REPEAT-CONTAINING PROTEIN-RELATED"/>
    <property type="match status" value="1"/>
</dbReference>
<sequence>MEAAASIAGLIALADLVFRYSAKYIKSAKGARKEAEDLSRETGNLALVLHRLSFVAIRLAETQSSDGTEVPSNITLHHLYDCEQLLIRLKKKLSAAESEVISQSRIEKIQGHLKWPFSSTETKENLRDLERHKQTINLALAADSLSCLSKVQGNVKTVLDIQTKIIVDKERQDVLNFFAKANPYSEFDTNRRLRQGFTGLWLTKGPEFEEWYTTRGSKIWCSGIPGAGKSVLAAALIDECLQRNATSPGTALAYFFCTYRDGITQEPTSILSSLCSQLARQDEKAFEILKEYHDELKPEHQFQAVTSKKLIKVLRRMCSSFDQVYLIVDGLDECAQQVEDCVESLTALLPSPQDETLNLALLSRDEISIREIVGDQFQNVEIEAHTEDIDRYVAHELDQRIASRKLRLKDLVLKDKIRKRLVDGAKGMFRWAACQLDYLCELRTDGARERALVNLPPTLFATYERILARINESSGDQQIVQRTLLLISSPYHGYLSLPQICEAISLQDGWEELPDGDVVPQEEVLRCCGSLVRTRKMPDLDELGIEFSHFSVQEYLQGECLKNPTLSAYGVSRQKACNLLASLCLQYLTLKNYEQLLKAINDSADEAIDDDTDESIYNAKDKAIDAMNERDFRHPFYRHAATLWPFYVSEGGQGCCLERIHDLFQLPKTPSFCVWATTLAAHSMSMNRQEWYTNDNLWFETPSFSGTEMFFDPFHVVRPGFTPLHMAAVLGMPALCDHLLKQGANVNARGKFGTPLHCAIAGLGIFTFGRPYYGLDDLSPLSEANLCEEVGQLLGRQQTGQFLLKAEANPNLRFISDQEESYSSLSLAAMCLSDNNGLELAVELIKVPIAVGEEELRHFHERYDDLGVIASYDGEYGEGQAVVDLLEALGPPDQETKGTPRSRLYTETYNWATLMRIEELDQLSTCQPTVGFTDDEMIELITGWIYRNNALGLNQFLESNQAELILSTKFGPYLGWPEGTALHLATLSGSLDVLDLLLQHGLDADVAERNGRTPVHLCFDEAALRVLLQHGASTLVPDKSQETVWHVAARKANIKILNVLVGLDVRQQALQIVSSINETPICSALNNGRTEAVLLLLKHCGSGAFWKSGKSIFRAAAETGSSEVIQHLLDVGIEVDGMDGIAGSPLHFLSTKATVECIQILKGLFPLDQRRKQDLRTPLESLLLRAVETGGIFDRERLQVMLPDATVSNSKEASSLWSFLGLEVTRRVKDCRNSDTWTWFKEMVSAIITLEIMAKYEEEREESALLPFMSAVTWTATSMYKTVLKVSEQPKLDPCWGSISDMMRHGMGKTRHWDSAVGKPDAVRLLSLAILHDDAEMVSLLISKGVDMHSRADELSPFEFACFPNVPVSERGFALLLKHTSPEKISQGNESLLGCGPLHFVAGGKGEEYCAWKLKQMLETGVDPNLPLPAKSVSPLVFHIRKGAISTAEMLLEAGADPWARGSGPFDAALEAVRLGRLSILTKIVAISGQSPCWDRTWVGISNTKKFASGNALHLAALRGNTKCLEFYLDRGLLSDLECRDDDLKTPMHYAARYGHSSTIVFLKARGGNINARNRNGLTPLHLAADRGHLETVKTLINLSAKHQSCNRGCTPLVYAYAKGNESMIEALQSSSEEPQESSSSVKSPETLRLLAEAMRDAILRSDVAACERIHALGCPIDVDLYDGVPVTPLAMAICHEQDPKIVQWLVDSGATVSAIFPQPYQDRYLTALEAAVAQPMFNSLLHKLLNSFLEEGGNFLDMGRSPLHFAVGCNNTEGLKILVDWLRNTYGSSELNLNKLSRVIEKKSSQSETLSAFIDQKDAQRQQTALHVAASRNNLDACAVLIGCLANIAETNDRNETPLHVAAKHGSLQVAKHLLDCGAHPNALDVWADTPLIFAYRERQWELVDVLTPYCKDMMRTNHAGENGLHFMTRFEANPARAGSSLEAFYRCIKQGLSLYLRDITGITPAHWILGSQSACYLRSLLIRDYRFLRPQEIVPWPEACFSDGTYKLMAISKNLRLIRPFLSKHELRQLCGVAESGNHNLLCRAAGWGLVEAIEGFLALGVDMIEHECNDHGTPLTAAVSNRQIEAVKCLVRNGATISYNLCHPTDSRVSMTSPDIVIRQWLFVGRYMEQKRISNGTTEASDKVESWAGVCSVEVALKWEWKRLQGESTREYACRWQRILKDLRGKVVKCVGD</sequence>
<dbReference type="SMART" id="SM00248">
    <property type="entry name" value="ANK"/>
    <property type="match status" value="17"/>
</dbReference>
<evidence type="ECO:0000256" key="3">
    <source>
        <dbReference type="PROSITE-ProRule" id="PRU00023"/>
    </source>
</evidence>
<dbReference type="PRINTS" id="PR01415">
    <property type="entry name" value="ANKYRIN"/>
</dbReference>
<evidence type="ECO:0000256" key="1">
    <source>
        <dbReference type="ARBA" id="ARBA00022737"/>
    </source>
</evidence>
<evidence type="ECO:0000256" key="2">
    <source>
        <dbReference type="ARBA" id="ARBA00023043"/>
    </source>
</evidence>
<dbReference type="PROSITE" id="PS50297">
    <property type="entry name" value="ANK_REP_REGION"/>
    <property type="match status" value="5"/>
</dbReference>
<dbReference type="OrthoDB" id="194358at2759"/>
<dbReference type="Gene3D" id="3.40.50.300">
    <property type="entry name" value="P-loop containing nucleotide triphosphate hydrolases"/>
    <property type="match status" value="1"/>
</dbReference>
<name>A0A9P9L972_FUSSL</name>
<comment type="caution">
    <text evidence="5">The sequence shown here is derived from an EMBL/GenBank/DDBJ whole genome shotgun (WGS) entry which is preliminary data.</text>
</comment>
<dbReference type="InterPro" id="IPR056884">
    <property type="entry name" value="NPHP3-like_N"/>
</dbReference>
<evidence type="ECO:0000259" key="4">
    <source>
        <dbReference type="Pfam" id="PF24883"/>
    </source>
</evidence>
<dbReference type="Pfam" id="PF00023">
    <property type="entry name" value="Ank"/>
    <property type="match status" value="1"/>
</dbReference>
<organism evidence="5 6">
    <name type="scientific">Fusarium solani</name>
    <name type="common">Filamentous fungus</name>
    <dbReference type="NCBI Taxonomy" id="169388"/>
    <lineage>
        <taxon>Eukaryota</taxon>
        <taxon>Fungi</taxon>
        <taxon>Dikarya</taxon>
        <taxon>Ascomycota</taxon>
        <taxon>Pezizomycotina</taxon>
        <taxon>Sordariomycetes</taxon>
        <taxon>Hypocreomycetidae</taxon>
        <taxon>Hypocreales</taxon>
        <taxon>Nectriaceae</taxon>
        <taxon>Fusarium</taxon>
        <taxon>Fusarium solani species complex</taxon>
    </lineage>
</organism>
<accession>A0A9P9L972</accession>
<feature type="repeat" description="ANK" evidence="3">
    <location>
        <begin position="1855"/>
        <end position="1887"/>
    </location>
</feature>
<feature type="repeat" description="ANK" evidence="3">
    <location>
        <begin position="977"/>
        <end position="1009"/>
    </location>
</feature>
<keyword evidence="1" id="KW-0677">Repeat</keyword>
<dbReference type="Gene3D" id="1.25.40.20">
    <property type="entry name" value="Ankyrin repeat-containing domain"/>
    <property type="match status" value="8"/>
</dbReference>
<evidence type="ECO:0000313" key="6">
    <source>
        <dbReference type="Proteomes" id="UP000736672"/>
    </source>
</evidence>
<dbReference type="Pfam" id="PF12796">
    <property type="entry name" value="Ank_2"/>
    <property type="match status" value="4"/>
</dbReference>
<feature type="repeat" description="ANK" evidence="3">
    <location>
        <begin position="1543"/>
        <end position="1575"/>
    </location>
</feature>
<feature type="repeat" description="ANK" evidence="3">
    <location>
        <begin position="1576"/>
        <end position="1608"/>
    </location>
</feature>
<dbReference type="InterPro" id="IPR036770">
    <property type="entry name" value="Ankyrin_rpt-contain_sf"/>
</dbReference>
<evidence type="ECO:0000313" key="5">
    <source>
        <dbReference type="EMBL" id="KAH7276155.1"/>
    </source>
</evidence>
<dbReference type="InterPro" id="IPR027417">
    <property type="entry name" value="P-loop_NTPase"/>
</dbReference>
<feature type="domain" description="Nephrocystin 3-like N-terminal" evidence="4">
    <location>
        <begin position="198"/>
        <end position="364"/>
    </location>
</feature>
<feature type="repeat" description="ANK" evidence="3">
    <location>
        <begin position="719"/>
        <end position="751"/>
    </location>
</feature>
<feature type="repeat" description="ANK" evidence="3">
    <location>
        <begin position="1108"/>
        <end position="1140"/>
    </location>
</feature>